<gene>
    <name evidence="1" type="ORF">DH2020_027314</name>
</gene>
<dbReference type="PANTHER" id="PTHR46890">
    <property type="entry name" value="NON-LTR RETROLELEMENT REVERSE TRANSCRIPTASE-LIKE PROTEIN-RELATED"/>
    <property type="match status" value="1"/>
</dbReference>
<organism evidence="1 2">
    <name type="scientific">Rehmannia glutinosa</name>
    <name type="common">Chinese foxglove</name>
    <dbReference type="NCBI Taxonomy" id="99300"/>
    <lineage>
        <taxon>Eukaryota</taxon>
        <taxon>Viridiplantae</taxon>
        <taxon>Streptophyta</taxon>
        <taxon>Embryophyta</taxon>
        <taxon>Tracheophyta</taxon>
        <taxon>Spermatophyta</taxon>
        <taxon>Magnoliopsida</taxon>
        <taxon>eudicotyledons</taxon>
        <taxon>Gunneridae</taxon>
        <taxon>Pentapetalae</taxon>
        <taxon>asterids</taxon>
        <taxon>lamiids</taxon>
        <taxon>Lamiales</taxon>
        <taxon>Orobanchaceae</taxon>
        <taxon>Rehmannieae</taxon>
        <taxon>Rehmannia</taxon>
    </lineage>
</organism>
<sequence>MRFENAWLREKDCKNIVASDWRKGLEGNLIGGDANTKYFHTIASTRQRHNSISRLKGEDGSWLTWEIGLDSHIVNYFVNIFSSSEVECALIISCIEPKITEAQNRNLLEPFSAVEIKEALFSMLPDKSPGPDGMNPTFFQKFWDITGSEVISSCLAFMNSCSFPEGFNDTNIVLIPKKNNPRSCVDLRR</sequence>
<name>A0ABR0VWC4_REHGL</name>
<dbReference type="InterPro" id="IPR052343">
    <property type="entry name" value="Retrotransposon-Effector_Assoc"/>
</dbReference>
<evidence type="ECO:0000313" key="2">
    <source>
        <dbReference type="Proteomes" id="UP001318860"/>
    </source>
</evidence>
<dbReference type="PANTHER" id="PTHR46890:SF48">
    <property type="entry name" value="RNA-DIRECTED DNA POLYMERASE"/>
    <property type="match status" value="1"/>
</dbReference>
<protein>
    <submittedName>
        <fullName evidence="1">Uncharacterized protein</fullName>
    </submittedName>
</protein>
<dbReference type="EMBL" id="JABTTQ020000573">
    <property type="protein sequence ID" value="KAK6138933.1"/>
    <property type="molecule type" value="Genomic_DNA"/>
</dbReference>
<evidence type="ECO:0000313" key="1">
    <source>
        <dbReference type="EMBL" id="KAK6138933.1"/>
    </source>
</evidence>
<comment type="caution">
    <text evidence="1">The sequence shown here is derived from an EMBL/GenBank/DDBJ whole genome shotgun (WGS) entry which is preliminary data.</text>
</comment>
<accession>A0ABR0VWC4</accession>
<proteinExistence type="predicted"/>
<keyword evidence="2" id="KW-1185">Reference proteome</keyword>
<dbReference type="Proteomes" id="UP001318860">
    <property type="component" value="Unassembled WGS sequence"/>
</dbReference>
<reference evidence="1 2" key="1">
    <citation type="journal article" date="2021" name="Comput. Struct. Biotechnol. J.">
        <title>De novo genome assembly of the potent medicinal plant Rehmannia glutinosa using nanopore technology.</title>
        <authorList>
            <person name="Ma L."/>
            <person name="Dong C."/>
            <person name="Song C."/>
            <person name="Wang X."/>
            <person name="Zheng X."/>
            <person name="Niu Y."/>
            <person name="Chen S."/>
            <person name="Feng W."/>
        </authorList>
    </citation>
    <scope>NUCLEOTIDE SEQUENCE [LARGE SCALE GENOMIC DNA]</scope>
    <source>
        <strain evidence="1">DH-2019</strain>
    </source>
</reference>